<sequence>MTLKAAIELGLLDALTAAADGRQCRGSVLGSLAYKLMLDVDEDYLITWHQLAAAVAGGGPSAFERAHGMPMFECMATNRRYNTLFNQAMSQQSVMAIDKLLERFHGFHGVRRAGRRRRGHRRHTGDDHLPVQAHHWRQLGLAACHISGSNSSGYANNLSVATTEKLYII</sequence>
<protein>
    <recommendedName>
        <fullName evidence="1">O-methyltransferase C-terminal domain-containing protein</fullName>
    </recommendedName>
</protein>
<organism evidence="2">
    <name type="scientific">Oryza punctata</name>
    <name type="common">Red rice</name>
    <dbReference type="NCBI Taxonomy" id="4537"/>
    <lineage>
        <taxon>Eukaryota</taxon>
        <taxon>Viridiplantae</taxon>
        <taxon>Streptophyta</taxon>
        <taxon>Embryophyta</taxon>
        <taxon>Tracheophyta</taxon>
        <taxon>Spermatophyta</taxon>
        <taxon>Magnoliopsida</taxon>
        <taxon>Liliopsida</taxon>
        <taxon>Poales</taxon>
        <taxon>Poaceae</taxon>
        <taxon>BOP clade</taxon>
        <taxon>Oryzoideae</taxon>
        <taxon>Oryzeae</taxon>
        <taxon>Oryzinae</taxon>
        <taxon>Oryza</taxon>
    </lineage>
</organism>
<dbReference type="HOGENOM" id="CLU_1581069_0_0_1"/>
<dbReference type="GO" id="GO:0008171">
    <property type="term" value="F:O-methyltransferase activity"/>
    <property type="evidence" value="ECO:0007669"/>
    <property type="project" value="InterPro"/>
</dbReference>
<reference evidence="2" key="1">
    <citation type="submission" date="2015-04" db="UniProtKB">
        <authorList>
            <consortium name="EnsemblPlants"/>
        </authorList>
    </citation>
    <scope>IDENTIFICATION</scope>
</reference>
<dbReference type="SUPFAM" id="SSF53335">
    <property type="entry name" value="S-adenosyl-L-methionine-dependent methyltransferases"/>
    <property type="match status" value="1"/>
</dbReference>
<dbReference type="eggNOG" id="KOG3178">
    <property type="taxonomic scope" value="Eukaryota"/>
</dbReference>
<evidence type="ECO:0000259" key="1">
    <source>
        <dbReference type="Pfam" id="PF00891"/>
    </source>
</evidence>
<keyword evidence="3" id="KW-1185">Reference proteome</keyword>
<proteinExistence type="predicted"/>
<dbReference type="AlphaFoldDB" id="A0A0E0KMS9"/>
<evidence type="ECO:0000313" key="3">
    <source>
        <dbReference type="Proteomes" id="UP000026962"/>
    </source>
</evidence>
<dbReference type="InterPro" id="IPR029063">
    <property type="entry name" value="SAM-dependent_MTases_sf"/>
</dbReference>
<evidence type="ECO:0000313" key="2">
    <source>
        <dbReference type="EnsemblPlants" id="OPUNC04G02630.1"/>
    </source>
</evidence>
<dbReference type="InterPro" id="IPR001077">
    <property type="entry name" value="COMT_C"/>
</dbReference>
<accession>A0A0E0KMS9</accession>
<reference evidence="2" key="2">
    <citation type="submission" date="2018-05" db="EMBL/GenBank/DDBJ databases">
        <title>OpunRS2 (Oryza punctata Reference Sequence Version 2).</title>
        <authorList>
            <person name="Zhang J."/>
            <person name="Kudrna D."/>
            <person name="Lee S."/>
            <person name="Talag J."/>
            <person name="Welchert J."/>
            <person name="Wing R.A."/>
        </authorList>
    </citation>
    <scope>NUCLEOTIDE SEQUENCE [LARGE SCALE GENOMIC DNA]</scope>
</reference>
<feature type="domain" description="O-methyltransferase C-terminal" evidence="1">
    <location>
        <begin position="48"/>
        <end position="111"/>
    </location>
</feature>
<dbReference type="Pfam" id="PF00891">
    <property type="entry name" value="Methyltransf_2"/>
    <property type="match status" value="1"/>
</dbReference>
<dbReference type="Proteomes" id="UP000026962">
    <property type="component" value="Chromosome 4"/>
</dbReference>
<dbReference type="STRING" id="4537.A0A0E0KMS9"/>
<dbReference type="Gene3D" id="3.40.50.150">
    <property type="entry name" value="Vaccinia Virus protein VP39"/>
    <property type="match status" value="1"/>
</dbReference>
<dbReference type="EnsemblPlants" id="OPUNC04G02630.1">
    <property type="protein sequence ID" value="OPUNC04G02630.1"/>
    <property type="gene ID" value="OPUNC04G02630"/>
</dbReference>
<name>A0A0E0KMS9_ORYPU</name>
<dbReference type="Gramene" id="OPUNC04G02630.1">
    <property type="protein sequence ID" value="OPUNC04G02630.1"/>
    <property type="gene ID" value="OPUNC04G02630"/>
</dbReference>